<dbReference type="Proteomes" id="UP000295777">
    <property type="component" value="Unassembled WGS sequence"/>
</dbReference>
<proteinExistence type="predicted"/>
<dbReference type="GO" id="GO:0009265">
    <property type="term" value="P:2'-deoxyribonucleotide biosynthetic process"/>
    <property type="evidence" value="ECO:0007669"/>
    <property type="project" value="TreeGrafter"/>
</dbReference>
<dbReference type="GO" id="GO:0004748">
    <property type="term" value="F:ribonucleoside-diphosphate reductase activity, thioredoxin disulfide as acceptor"/>
    <property type="evidence" value="ECO:0007669"/>
    <property type="project" value="TreeGrafter"/>
</dbReference>
<evidence type="ECO:0000313" key="2">
    <source>
        <dbReference type="Proteomes" id="UP000295777"/>
    </source>
</evidence>
<dbReference type="EMBL" id="SMFV01000002">
    <property type="protein sequence ID" value="TCK05214.1"/>
    <property type="molecule type" value="Genomic_DNA"/>
</dbReference>
<dbReference type="GO" id="GO:0006260">
    <property type="term" value="P:DNA replication"/>
    <property type="evidence" value="ECO:0007669"/>
    <property type="project" value="InterPro"/>
</dbReference>
<dbReference type="SUPFAM" id="SSF51998">
    <property type="entry name" value="PFL-like glycyl radical enzymes"/>
    <property type="match status" value="1"/>
</dbReference>
<gene>
    <name evidence="1" type="ORF">CLV27_0640</name>
</gene>
<organism evidence="1 2">
    <name type="scientific">Phorcysia thermohydrogeniphila</name>
    <dbReference type="NCBI Taxonomy" id="936138"/>
    <lineage>
        <taxon>Bacteria</taxon>
        <taxon>Pseudomonadati</taxon>
        <taxon>Aquificota</taxon>
        <taxon>Aquificia</taxon>
        <taxon>Desulfurobacteriales</taxon>
        <taxon>Desulfurobacteriaceae</taxon>
        <taxon>Phorcysia</taxon>
    </lineage>
</organism>
<dbReference type="InterPro" id="IPR012833">
    <property type="entry name" value="NrdD"/>
</dbReference>
<protein>
    <submittedName>
        <fullName evidence="1">Anaerobic ribonucleoside-triphosphate reductase-like protein</fullName>
    </submittedName>
</protein>
<dbReference type="GO" id="GO:0031250">
    <property type="term" value="C:anaerobic ribonucleoside-triphosphate reductase complex"/>
    <property type="evidence" value="ECO:0007669"/>
    <property type="project" value="TreeGrafter"/>
</dbReference>
<dbReference type="AlphaFoldDB" id="A0A4R1GB69"/>
<dbReference type="PANTHER" id="PTHR21075:SF0">
    <property type="entry name" value="ANAEROBIC RIBONUCLEOSIDE-TRIPHOSPHATE REDUCTASE"/>
    <property type="match status" value="1"/>
</dbReference>
<dbReference type="GO" id="GO:0008998">
    <property type="term" value="F:ribonucleoside-triphosphate reductase (thioredoxin) activity"/>
    <property type="evidence" value="ECO:0007669"/>
    <property type="project" value="InterPro"/>
</dbReference>
<name>A0A4R1GB69_9BACT</name>
<comment type="caution">
    <text evidence="1">The sequence shown here is derived from an EMBL/GenBank/DDBJ whole genome shotgun (WGS) entry which is preliminary data.</text>
</comment>
<dbReference type="OrthoDB" id="9804622at2"/>
<dbReference type="Pfam" id="PF13597">
    <property type="entry name" value="NRDD"/>
    <property type="match status" value="1"/>
</dbReference>
<dbReference type="Gene3D" id="3.20.70.20">
    <property type="match status" value="1"/>
</dbReference>
<evidence type="ECO:0000313" key="1">
    <source>
        <dbReference type="EMBL" id="TCK05214.1"/>
    </source>
</evidence>
<reference evidence="1 2" key="1">
    <citation type="submission" date="2019-03" db="EMBL/GenBank/DDBJ databases">
        <title>Genomic Encyclopedia of Archaeal and Bacterial Type Strains, Phase II (KMG-II): from individual species to whole genera.</title>
        <authorList>
            <person name="Goeker M."/>
        </authorList>
    </citation>
    <scope>NUCLEOTIDE SEQUENCE [LARGE SCALE GENOMIC DNA]</scope>
    <source>
        <strain evidence="1 2">DSM 24425</strain>
    </source>
</reference>
<accession>A0A4R1GB69</accession>
<sequence>MESVKSAKKVKPKMYVNGDPVSGRVFLTSGFQAPFQEGDLLKQIDVNSHFQSYATGGSIMHLFTAEEMKPEEQERLIFNIIKNFPIQYLTKTPFLTTCNGCGHKMVGRKTACEKCGSEDVTLWSRPIGYFRPVMRGKISKDFKKAKYLFWLSGRIEDFATRKEVTRKDIEEIVNELSSIT</sequence>
<dbReference type="PANTHER" id="PTHR21075">
    <property type="entry name" value="ANAEROBIC RIBONUCLEOSIDE-TRIPHOSPHATE REDUCTASE"/>
    <property type="match status" value="1"/>
</dbReference>
<keyword evidence="2" id="KW-1185">Reference proteome</keyword>
<dbReference type="RefSeq" id="WP_132525737.1">
    <property type="nucleotide sequence ID" value="NZ_SMFV01000002.1"/>
</dbReference>